<dbReference type="Proteomes" id="UP001225316">
    <property type="component" value="Unassembled WGS sequence"/>
</dbReference>
<name>A0ABU1B172_9BACT</name>
<dbReference type="SUPFAM" id="SSF52540">
    <property type="entry name" value="P-loop containing nucleoside triphosphate hydrolases"/>
    <property type="match status" value="1"/>
</dbReference>
<protein>
    <recommendedName>
        <fullName evidence="3">AAA+ ATPase domain-containing protein</fullName>
    </recommendedName>
</protein>
<evidence type="ECO:0000313" key="2">
    <source>
        <dbReference type="Proteomes" id="UP001225316"/>
    </source>
</evidence>
<dbReference type="InterPro" id="IPR027417">
    <property type="entry name" value="P-loop_NTPase"/>
</dbReference>
<proteinExistence type="predicted"/>
<keyword evidence="2" id="KW-1185">Reference proteome</keyword>
<dbReference type="RefSeq" id="WP_308952247.1">
    <property type="nucleotide sequence ID" value="NZ_JARXHW010000063.1"/>
</dbReference>
<reference evidence="1 2" key="1">
    <citation type="submission" date="2023-04" db="EMBL/GenBank/DDBJ databases">
        <title>A novel bacteria isolated from coastal sediment.</title>
        <authorList>
            <person name="Liu X.-J."/>
            <person name="Du Z.-J."/>
        </authorList>
    </citation>
    <scope>NUCLEOTIDE SEQUENCE [LARGE SCALE GENOMIC DNA]</scope>
    <source>
        <strain evidence="1 2">SDUM461003</strain>
    </source>
</reference>
<sequence>MNKILNIKSRIAAHIDQLFGRAGGAVEVVGSAEPPPAPQVYTPEVFALVGKSGTGKSFRARLIADTRGIDAIIDDGLLIHKGKIVAGRSAKETTHYIAAVKTAMFYDPEHLKEVLAALEAAEYSRILLLGTSERMILRNCDTLRLPVPGEIIKIEDVASQEEIAAAIHDRKTHGKHIIPLPVIEVKQAYPKLVAHAIKVFFDRTRHKSGYDKTIVRPSFHSKGTVTISEVALTQMILHCMREKAPQLEIRKIRIAQGDEGYRIKMRVSLPFGTEAANTCQELHDYAIRQVEAYTGIQIRSLDIHIEAVELD</sequence>
<gene>
    <name evidence="1" type="ORF">QEH52_17590</name>
</gene>
<evidence type="ECO:0008006" key="3">
    <source>
        <dbReference type="Google" id="ProtNLM"/>
    </source>
</evidence>
<evidence type="ECO:0000313" key="1">
    <source>
        <dbReference type="EMBL" id="MDQ8209345.1"/>
    </source>
</evidence>
<organism evidence="1 2">
    <name type="scientific">Thalassobacterium maritimum</name>
    <dbReference type="NCBI Taxonomy" id="3041265"/>
    <lineage>
        <taxon>Bacteria</taxon>
        <taxon>Pseudomonadati</taxon>
        <taxon>Verrucomicrobiota</taxon>
        <taxon>Opitutia</taxon>
        <taxon>Puniceicoccales</taxon>
        <taxon>Coraliomargaritaceae</taxon>
        <taxon>Thalassobacterium</taxon>
    </lineage>
</organism>
<dbReference type="EMBL" id="JARXHW010000063">
    <property type="protein sequence ID" value="MDQ8209345.1"/>
    <property type="molecule type" value="Genomic_DNA"/>
</dbReference>
<comment type="caution">
    <text evidence="1">The sequence shown here is derived from an EMBL/GenBank/DDBJ whole genome shotgun (WGS) entry which is preliminary data.</text>
</comment>
<accession>A0ABU1B172</accession>